<reference evidence="1 2" key="1">
    <citation type="submission" date="2016-06" db="EMBL/GenBank/DDBJ databases">
        <title>The Draft Genome Sequence and Annotation of the Desert Woodrat Neotoma lepida.</title>
        <authorList>
            <person name="Campbell M."/>
            <person name="Oakeson K.F."/>
            <person name="Yandell M."/>
            <person name="Halpert J.R."/>
            <person name="Dearing D."/>
        </authorList>
    </citation>
    <scope>NUCLEOTIDE SEQUENCE [LARGE SCALE GENOMIC DNA]</scope>
    <source>
        <strain evidence="1">417</strain>
        <tissue evidence="1">Liver</tissue>
    </source>
</reference>
<sequence length="133" mass="13956">MEVASLLTVKSQKLSSKGRVGSAHQTGFKPVLAYLPSGASDNVTPVTLEDLKEPSLYDHPAGDLIGCHSYLTPSGIVILSWRMPGPRSSKSGTMTLQPGASLLKSEAWPPHSATAGAKGLRLDELCPMQGLSS</sequence>
<name>A0A1A6H6W7_NEOLE</name>
<organism evidence="1 2">
    <name type="scientific">Neotoma lepida</name>
    <name type="common">Desert woodrat</name>
    <dbReference type="NCBI Taxonomy" id="56216"/>
    <lineage>
        <taxon>Eukaryota</taxon>
        <taxon>Metazoa</taxon>
        <taxon>Chordata</taxon>
        <taxon>Craniata</taxon>
        <taxon>Vertebrata</taxon>
        <taxon>Euteleostomi</taxon>
        <taxon>Mammalia</taxon>
        <taxon>Eutheria</taxon>
        <taxon>Euarchontoglires</taxon>
        <taxon>Glires</taxon>
        <taxon>Rodentia</taxon>
        <taxon>Myomorpha</taxon>
        <taxon>Muroidea</taxon>
        <taxon>Cricetidae</taxon>
        <taxon>Neotominae</taxon>
        <taxon>Neotoma</taxon>
    </lineage>
</organism>
<proteinExistence type="predicted"/>
<comment type="caution">
    <text evidence="1">The sequence shown here is derived from an EMBL/GenBank/DDBJ whole genome shotgun (WGS) entry which is preliminary data.</text>
</comment>
<dbReference type="Proteomes" id="UP000092124">
    <property type="component" value="Unassembled WGS sequence"/>
</dbReference>
<dbReference type="AlphaFoldDB" id="A0A1A6H6W7"/>
<evidence type="ECO:0000313" key="2">
    <source>
        <dbReference type="Proteomes" id="UP000092124"/>
    </source>
</evidence>
<protein>
    <submittedName>
        <fullName evidence="1">Uncharacterized protein</fullName>
    </submittedName>
</protein>
<gene>
    <name evidence="1" type="ORF">A6R68_15119</name>
</gene>
<accession>A0A1A6H6W7</accession>
<evidence type="ECO:0000313" key="1">
    <source>
        <dbReference type="EMBL" id="OBS74343.1"/>
    </source>
</evidence>
<keyword evidence="2" id="KW-1185">Reference proteome</keyword>
<feature type="non-terminal residue" evidence="1">
    <location>
        <position position="133"/>
    </location>
</feature>
<dbReference type="EMBL" id="LZPO01044439">
    <property type="protein sequence ID" value="OBS74343.1"/>
    <property type="molecule type" value="Genomic_DNA"/>
</dbReference>